<evidence type="ECO:0000313" key="1">
    <source>
        <dbReference type="EMBL" id="CAF1917598.1"/>
    </source>
</evidence>
<reference evidence="2 3" key="1">
    <citation type="journal article" date="2014" name="Science">
        <title>Plant genetics. Early allopolyploid evolution in the post-Neolithic Brassica napus oilseed genome.</title>
        <authorList>
            <person name="Chalhoub B."/>
            <person name="Denoeud F."/>
            <person name="Liu S."/>
            <person name="Parkin I.A."/>
            <person name="Tang H."/>
            <person name="Wang X."/>
            <person name="Chiquet J."/>
            <person name="Belcram H."/>
            <person name="Tong C."/>
            <person name="Samans B."/>
            <person name="Correa M."/>
            <person name="Da Silva C."/>
            <person name="Just J."/>
            <person name="Falentin C."/>
            <person name="Koh C.S."/>
            <person name="Le Clainche I."/>
            <person name="Bernard M."/>
            <person name="Bento P."/>
            <person name="Noel B."/>
            <person name="Labadie K."/>
            <person name="Alberti A."/>
            <person name="Charles M."/>
            <person name="Arnaud D."/>
            <person name="Guo H."/>
            <person name="Daviaud C."/>
            <person name="Alamery S."/>
            <person name="Jabbari K."/>
            <person name="Zhao M."/>
            <person name="Edger P.P."/>
            <person name="Chelaifa H."/>
            <person name="Tack D."/>
            <person name="Lassalle G."/>
            <person name="Mestiri I."/>
            <person name="Schnel N."/>
            <person name="Le Paslier M.C."/>
            <person name="Fan G."/>
            <person name="Renault V."/>
            <person name="Bayer P.E."/>
            <person name="Golicz A.A."/>
            <person name="Manoli S."/>
            <person name="Lee T.H."/>
            <person name="Thi V.H."/>
            <person name="Chalabi S."/>
            <person name="Hu Q."/>
            <person name="Fan C."/>
            <person name="Tollenaere R."/>
            <person name="Lu Y."/>
            <person name="Battail C."/>
            <person name="Shen J."/>
            <person name="Sidebottom C.H."/>
            <person name="Wang X."/>
            <person name="Canaguier A."/>
            <person name="Chauveau A."/>
            <person name="Berard A."/>
            <person name="Deniot G."/>
            <person name="Guan M."/>
            <person name="Liu Z."/>
            <person name="Sun F."/>
            <person name="Lim Y.P."/>
            <person name="Lyons E."/>
            <person name="Town C.D."/>
            <person name="Bancroft I."/>
            <person name="Wang X."/>
            <person name="Meng J."/>
            <person name="Ma J."/>
            <person name="Pires J.C."/>
            <person name="King G.J."/>
            <person name="Brunel D."/>
            <person name="Delourme R."/>
            <person name="Renard M."/>
            <person name="Aury J.M."/>
            <person name="Adams K.L."/>
            <person name="Batley J."/>
            <person name="Snowdon R.J."/>
            <person name="Tost J."/>
            <person name="Edwards D."/>
            <person name="Zhou Y."/>
            <person name="Hua W."/>
            <person name="Sharpe A.G."/>
            <person name="Paterson A.H."/>
            <person name="Guan C."/>
            <person name="Wincker P."/>
        </authorList>
    </citation>
    <scope>NUCLEOTIDE SEQUENCE [LARGE SCALE GENOMIC DNA]</scope>
    <source>
        <strain evidence="3">cv. Darmor-bzh</strain>
    </source>
</reference>
<dbReference type="PaxDb" id="3708-A0A078IL79"/>
<evidence type="ECO:0000313" key="2">
    <source>
        <dbReference type="EMBL" id="CDY50672.1"/>
    </source>
</evidence>
<gene>
    <name evidence="2" type="primary">BnaC02g46790D</name>
    <name evidence="1" type="ORF">DARMORV10_C02P41820.1</name>
    <name evidence="2" type="ORF">GSBRNA2T00097231001</name>
</gene>
<keyword evidence="3" id="KW-1185">Reference proteome</keyword>
<dbReference type="EMBL" id="HG994366">
    <property type="protein sequence ID" value="CAF1917598.1"/>
    <property type="molecule type" value="Genomic_DNA"/>
</dbReference>
<accession>A0A078IL79</accession>
<reference evidence="1" key="3">
    <citation type="submission" date="2021-01" db="EMBL/GenBank/DDBJ databases">
        <authorList>
            <consortium name="Genoscope - CEA"/>
            <person name="William W."/>
        </authorList>
    </citation>
    <scope>NUCLEOTIDE SEQUENCE</scope>
</reference>
<reference evidence="2" key="2">
    <citation type="submission" date="2014-06" db="EMBL/GenBank/DDBJ databases">
        <authorList>
            <person name="Genoscope - CEA"/>
        </authorList>
    </citation>
    <scope>NUCLEOTIDE SEQUENCE</scope>
</reference>
<dbReference type="Proteomes" id="UP001295469">
    <property type="component" value="Chromosome C02"/>
</dbReference>
<proteinExistence type="predicted"/>
<dbReference type="EMBL" id="LK032930">
    <property type="protein sequence ID" value="CDY50672.1"/>
    <property type="molecule type" value="Genomic_DNA"/>
</dbReference>
<sequence>MGKMTRQEDGLIAIISHSQVLIAVLSLLPRHPSPLSSLPLSLFFSLHRPPLIAPHRHVSSSPWPTLPTPIAGTSSPLPLYLPSSPGPPASRRTSPISLTVLATSSCSLIAHALFLSPHRRGLITQVP</sequence>
<dbReference type="AlphaFoldDB" id="A0A078IL79"/>
<name>A0A078IL79_BRANA</name>
<dbReference type="Gramene" id="CDY50672">
    <property type="protein sequence ID" value="CDY50672"/>
    <property type="gene ID" value="GSBRNA2T00097231001"/>
</dbReference>
<organism evidence="2 3">
    <name type="scientific">Brassica napus</name>
    <name type="common">Rape</name>
    <dbReference type="NCBI Taxonomy" id="3708"/>
    <lineage>
        <taxon>Eukaryota</taxon>
        <taxon>Viridiplantae</taxon>
        <taxon>Streptophyta</taxon>
        <taxon>Embryophyta</taxon>
        <taxon>Tracheophyta</taxon>
        <taxon>Spermatophyta</taxon>
        <taxon>Magnoliopsida</taxon>
        <taxon>eudicotyledons</taxon>
        <taxon>Gunneridae</taxon>
        <taxon>Pentapetalae</taxon>
        <taxon>rosids</taxon>
        <taxon>malvids</taxon>
        <taxon>Brassicales</taxon>
        <taxon>Brassicaceae</taxon>
        <taxon>Brassiceae</taxon>
        <taxon>Brassica</taxon>
    </lineage>
</organism>
<evidence type="ECO:0000313" key="3">
    <source>
        <dbReference type="Proteomes" id="UP000028999"/>
    </source>
</evidence>
<dbReference type="Proteomes" id="UP000028999">
    <property type="component" value="Unassembled WGS sequence"/>
</dbReference>
<protein>
    <submittedName>
        <fullName evidence="1">(rape) hypothetical protein</fullName>
    </submittedName>
    <submittedName>
        <fullName evidence="2">BnaC02g46790D protein</fullName>
    </submittedName>
</protein>